<dbReference type="OrthoDB" id="6752799at2759"/>
<dbReference type="PANTHER" id="PTHR11879">
    <property type="entry name" value="ASPARTATE AMINOTRANSFERASE"/>
    <property type="match status" value="1"/>
</dbReference>
<dbReference type="NCBIfam" id="NF006719">
    <property type="entry name" value="PRK09257.1"/>
    <property type="match status" value="1"/>
</dbReference>
<dbReference type="InterPro" id="IPR015424">
    <property type="entry name" value="PyrdxlP-dep_Trfase"/>
</dbReference>
<keyword evidence="11" id="KW-1185">Reference proteome</keyword>
<dbReference type="PROSITE" id="PS00105">
    <property type="entry name" value="AA_TRANSFER_CLASS_1"/>
    <property type="match status" value="1"/>
</dbReference>
<keyword evidence="4 8" id="KW-0032">Aminotransferase</keyword>
<sequence length="406" mass="43305">MPADPILGMTAMFLEDKFPKKVNLGQGVYRTDEGKPYVLSSIKEAEGRVASELQSGRTFKEYLPIEGDATFRKLSAELVFGAGSAALREGRVATMQTISGTGAVSVAASTLRLVGGFTEIYLPEPSWSNHAQIFGAAGLEVRSYPYLDKRTGTTLDFEAMHEALATMVPAGSAVLLHACAHNPTGVDPTPEQWEVLAGTFAKRGLLAVFDSAYQGYASGDLDADAASVRCFEAAGVLPIVCQSYAKSMGLYGERVGAVNFVTASAAEAAAVLSNVKQRVVRPVYSSPPLHGARLASLVLGDPALSAAWRAELLVMAGRVRRMRAELAAALVRLGAPAPDGGRWEHLTAQIGMFAYTGLSAQHVDALRERYHVYMTRDGRACMAALKPDDVEYVAGAMNKVLRGEKD</sequence>
<evidence type="ECO:0000256" key="8">
    <source>
        <dbReference type="RuleBase" id="RU000480"/>
    </source>
</evidence>
<evidence type="ECO:0000256" key="1">
    <source>
        <dbReference type="ARBA" id="ARBA00001933"/>
    </source>
</evidence>
<evidence type="ECO:0000256" key="5">
    <source>
        <dbReference type="ARBA" id="ARBA00022679"/>
    </source>
</evidence>
<keyword evidence="5 8" id="KW-0808">Transferase</keyword>
<keyword evidence="6" id="KW-0663">Pyridoxal phosphate</keyword>
<dbReference type="CDD" id="cd00609">
    <property type="entry name" value="AAT_like"/>
    <property type="match status" value="1"/>
</dbReference>
<evidence type="ECO:0000256" key="7">
    <source>
        <dbReference type="ARBA" id="ARBA00049185"/>
    </source>
</evidence>
<comment type="miscellaneous">
    <text evidence="8">In eukaryotes there are cytoplasmic, mitochondrial and chloroplastic isozymes.</text>
</comment>
<dbReference type="PRINTS" id="PR00799">
    <property type="entry name" value="TRANSAMINASE"/>
</dbReference>
<protein>
    <recommendedName>
        <fullName evidence="8">Aspartate aminotransferase</fullName>
        <ecNumber evidence="8">2.6.1.1</ecNumber>
    </recommendedName>
</protein>
<feature type="domain" description="Aminotransferase class I/classII large" evidence="9">
    <location>
        <begin position="20"/>
        <end position="396"/>
    </location>
</feature>
<comment type="similarity">
    <text evidence="2">Belongs to the class-I pyridoxal-phosphate-dependent aminotransferase family.</text>
</comment>
<evidence type="ECO:0000256" key="2">
    <source>
        <dbReference type="ARBA" id="ARBA00007441"/>
    </source>
</evidence>
<dbReference type="Proteomes" id="UP000037460">
    <property type="component" value="Unassembled WGS sequence"/>
</dbReference>
<proteinExistence type="inferred from homology"/>
<dbReference type="InterPro" id="IPR004839">
    <property type="entry name" value="Aminotransferase_I/II_large"/>
</dbReference>
<comment type="catalytic activity">
    <reaction evidence="7 8">
        <text>L-aspartate + 2-oxoglutarate = oxaloacetate + L-glutamate</text>
        <dbReference type="Rhea" id="RHEA:21824"/>
        <dbReference type="ChEBI" id="CHEBI:16452"/>
        <dbReference type="ChEBI" id="CHEBI:16810"/>
        <dbReference type="ChEBI" id="CHEBI:29985"/>
        <dbReference type="ChEBI" id="CHEBI:29991"/>
        <dbReference type="EC" id="2.6.1.1"/>
    </reaction>
</comment>
<evidence type="ECO:0000256" key="4">
    <source>
        <dbReference type="ARBA" id="ARBA00022576"/>
    </source>
</evidence>
<dbReference type="InterPro" id="IPR015422">
    <property type="entry name" value="PyrdxlP-dep_Trfase_small"/>
</dbReference>
<evidence type="ECO:0000256" key="3">
    <source>
        <dbReference type="ARBA" id="ARBA00011738"/>
    </source>
</evidence>
<name>A0A0M0J4B4_9EUKA</name>
<dbReference type="SUPFAM" id="SSF53383">
    <property type="entry name" value="PLP-dependent transferases"/>
    <property type="match status" value="1"/>
</dbReference>
<gene>
    <name evidence="10" type="ORF">Ctob_003120</name>
</gene>
<dbReference type="FunFam" id="3.40.640.10:FF:000066">
    <property type="entry name" value="Aspartate aminotransferase"/>
    <property type="match status" value="1"/>
</dbReference>
<dbReference type="EC" id="2.6.1.1" evidence="8"/>
<dbReference type="GO" id="GO:0005739">
    <property type="term" value="C:mitochondrion"/>
    <property type="evidence" value="ECO:0007669"/>
    <property type="project" value="TreeGrafter"/>
</dbReference>
<dbReference type="Gene3D" id="3.90.1150.10">
    <property type="entry name" value="Aspartate Aminotransferase, domain 1"/>
    <property type="match status" value="1"/>
</dbReference>
<comment type="subunit">
    <text evidence="3 8">Homodimer.</text>
</comment>
<dbReference type="PANTHER" id="PTHR11879:SF22">
    <property type="entry name" value="ASPARTATE AMINOTRANSFERASE, MITOCHONDRIAL"/>
    <property type="match status" value="1"/>
</dbReference>
<dbReference type="AlphaFoldDB" id="A0A0M0J4B4"/>
<dbReference type="EMBL" id="JWZX01003371">
    <property type="protein sequence ID" value="KOO21330.1"/>
    <property type="molecule type" value="Genomic_DNA"/>
</dbReference>
<dbReference type="InterPro" id="IPR015421">
    <property type="entry name" value="PyrdxlP-dep_Trfase_major"/>
</dbReference>
<reference evidence="11" key="1">
    <citation type="journal article" date="2015" name="PLoS Genet.">
        <title>Genome Sequence and Transcriptome Analyses of Chrysochromulina tobin: Metabolic Tools for Enhanced Algal Fitness in the Prominent Order Prymnesiales (Haptophyceae).</title>
        <authorList>
            <person name="Hovde B.T."/>
            <person name="Deodato C.R."/>
            <person name="Hunsperger H.M."/>
            <person name="Ryken S.A."/>
            <person name="Yost W."/>
            <person name="Jha R.K."/>
            <person name="Patterson J."/>
            <person name="Monnat R.J. Jr."/>
            <person name="Barlow S.B."/>
            <person name="Starkenburg S.R."/>
            <person name="Cattolico R.A."/>
        </authorList>
    </citation>
    <scope>NUCLEOTIDE SEQUENCE</scope>
    <source>
        <strain evidence="11">CCMP291</strain>
    </source>
</reference>
<dbReference type="InterPro" id="IPR004838">
    <property type="entry name" value="NHTrfase_class1_PyrdxlP-BS"/>
</dbReference>
<comment type="caution">
    <text evidence="10">The sequence shown here is derived from an EMBL/GenBank/DDBJ whole genome shotgun (WGS) entry which is preliminary data.</text>
</comment>
<organism evidence="10 11">
    <name type="scientific">Chrysochromulina tobinii</name>
    <dbReference type="NCBI Taxonomy" id="1460289"/>
    <lineage>
        <taxon>Eukaryota</taxon>
        <taxon>Haptista</taxon>
        <taxon>Haptophyta</taxon>
        <taxon>Prymnesiophyceae</taxon>
        <taxon>Prymnesiales</taxon>
        <taxon>Chrysochromulinaceae</taxon>
        <taxon>Chrysochromulina</taxon>
    </lineage>
</organism>
<dbReference type="GO" id="GO:0006520">
    <property type="term" value="P:amino acid metabolic process"/>
    <property type="evidence" value="ECO:0007669"/>
    <property type="project" value="InterPro"/>
</dbReference>
<comment type="cofactor">
    <cofactor evidence="1">
        <name>pyridoxal 5'-phosphate</name>
        <dbReference type="ChEBI" id="CHEBI:597326"/>
    </cofactor>
</comment>
<dbReference type="InterPro" id="IPR000796">
    <property type="entry name" value="Asp_trans"/>
</dbReference>
<evidence type="ECO:0000256" key="6">
    <source>
        <dbReference type="ARBA" id="ARBA00022898"/>
    </source>
</evidence>
<dbReference type="GO" id="GO:0030170">
    <property type="term" value="F:pyridoxal phosphate binding"/>
    <property type="evidence" value="ECO:0007669"/>
    <property type="project" value="InterPro"/>
</dbReference>
<dbReference type="GO" id="GO:0004069">
    <property type="term" value="F:L-aspartate:2-oxoglutarate aminotransferase activity"/>
    <property type="evidence" value="ECO:0007669"/>
    <property type="project" value="UniProtKB-EC"/>
</dbReference>
<evidence type="ECO:0000313" key="10">
    <source>
        <dbReference type="EMBL" id="KOO21330.1"/>
    </source>
</evidence>
<accession>A0A0M0J4B4</accession>
<evidence type="ECO:0000259" key="9">
    <source>
        <dbReference type="Pfam" id="PF00155"/>
    </source>
</evidence>
<dbReference type="Pfam" id="PF00155">
    <property type="entry name" value="Aminotran_1_2"/>
    <property type="match status" value="1"/>
</dbReference>
<evidence type="ECO:0000313" key="11">
    <source>
        <dbReference type="Proteomes" id="UP000037460"/>
    </source>
</evidence>
<dbReference type="Gene3D" id="3.40.640.10">
    <property type="entry name" value="Type I PLP-dependent aspartate aminotransferase-like (Major domain)"/>
    <property type="match status" value="1"/>
</dbReference>